<evidence type="ECO:0000256" key="4">
    <source>
        <dbReference type="ARBA" id="ARBA00022481"/>
    </source>
</evidence>
<dbReference type="HAMAP" id="MF_00093">
    <property type="entry name" value="Rel_fac_1"/>
    <property type="match status" value="1"/>
</dbReference>
<dbReference type="PANTHER" id="PTHR43804:SF7">
    <property type="entry name" value="LD18447P"/>
    <property type="match status" value="1"/>
</dbReference>
<dbReference type="InterPro" id="IPR004373">
    <property type="entry name" value="RF-1"/>
</dbReference>
<dbReference type="SUPFAM" id="SSF75620">
    <property type="entry name" value="Release factor"/>
    <property type="match status" value="1"/>
</dbReference>
<dbReference type="FunFam" id="3.30.70.1660:FF:000002">
    <property type="entry name" value="Peptide chain release factor 1"/>
    <property type="match status" value="1"/>
</dbReference>
<dbReference type="GO" id="GO:0005829">
    <property type="term" value="C:cytosol"/>
    <property type="evidence" value="ECO:0007669"/>
    <property type="project" value="UniProtKB-ARBA"/>
</dbReference>
<reference evidence="11" key="1">
    <citation type="journal article" date="2020" name="mSystems">
        <title>Genome- and Community-Level Interaction Insights into Carbon Utilization and Element Cycling Functions of Hydrothermarchaeota in Hydrothermal Sediment.</title>
        <authorList>
            <person name="Zhou Z."/>
            <person name="Liu Y."/>
            <person name="Xu W."/>
            <person name="Pan J."/>
            <person name="Luo Z.H."/>
            <person name="Li M."/>
        </authorList>
    </citation>
    <scope>NUCLEOTIDE SEQUENCE [LARGE SCALE GENOMIC DNA]</scope>
    <source>
        <strain evidence="11">SpSt-697</strain>
    </source>
</reference>
<dbReference type="Gene3D" id="3.30.70.1660">
    <property type="match status" value="1"/>
</dbReference>
<evidence type="ECO:0000256" key="5">
    <source>
        <dbReference type="ARBA" id="ARBA00022490"/>
    </source>
</evidence>
<comment type="similarity">
    <text evidence="3 7">Belongs to the prokaryotic/mitochondrial release factor family.</text>
</comment>
<name>A0A7V4E2G1_UNCW3</name>
<comment type="function">
    <text evidence="1 7">Peptide chain release factor 1 directs the termination of translation in response to the peptide chain termination codons UAG and UAA.</text>
</comment>
<feature type="coiled-coil region" evidence="9">
    <location>
        <begin position="2"/>
        <end position="97"/>
    </location>
</feature>
<dbReference type="FunFam" id="3.30.160.20:FF:000004">
    <property type="entry name" value="Peptide chain release factor 1"/>
    <property type="match status" value="1"/>
</dbReference>
<dbReference type="SMART" id="SM00937">
    <property type="entry name" value="PCRF"/>
    <property type="match status" value="1"/>
</dbReference>
<evidence type="ECO:0000313" key="11">
    <source>
        <dbReference type="EMBL" id="HGK63301.1"/>
    </source>
</evidence>
<comment type="caution">
    <text evidence="11">The sequence shown here is derived from an EMBL/GenBank/DDBJ whole genome shotgun (WGS) entry which is preliminary data.</text>
</comment>
<proteinExistence type="inferred from homology"/>
<dbReference type="PANTHER" id="PTHR43804">
    <property type="entry name" value="LD18447P"/>
    <property type="match status" value="1"/>
</dbReference>
<feature type="modified residue" description="N5-methylglutamine" evidence="7">
    <location>
        <position position="236"/>
    </location>
</feature>
<dbReference type="NCBIfam" id="NF001859">
    <property type="entry name" value="PRK00591.1"/>
    <property type="match status" value="1"/>
</dbReference>
<evidence type="ECO:0000256" key="9">
    <source>
        <dbReference type="SAM" id="Coils"/>
    </source>
</evidence>
<dbReference type="FunFam" id="3.30.70.1660:FF:000004">
    <property type="entry name" value="Peptide chain release factor 1"/>
    <property type="match status" value="1"/>
</dbReference>
<comment type="PTM">
    <text evidence="7">Methylated by PrmC. Methylation increases the termination efficiency of RF1.</text>
</comment>
<evidence type="ECO:0000256" key="6">
    <source>
        <dbReference type="ARBA" id="ARBA00022917"/>
    </source>
</evidence>
<evidence type="ECO:0000256" key="7">
    <source>
        <dbReference type="HAMAP-Rule" id="MF_00093"/>
    </source>
</evidence>
<keyword evidence="6 7" id="KW-0648">Protein biosynthesis</keyword>
<dbReference type="EMBL" id="DTDR01000052">
    <property type="protein sequence ID" value="HGK63301.1"/>
    <property type="molecule type" value="Genomic_DNA"/>
</dbReference>
<evidence type="ECO:0000256" key="3">
    <source>
        <dbReference type="ARBA" id="ARBA00010835"/>
    </source>
</evidence>
<evidence type="ECO:0000256" key="8">
    <source>
        <dbReference type="NCBIfam" id="TIGR00019"/>
    </source>
</evidence>
<dbReference type="Gene3D" id="6.10.140.1950">
    <property type="match status" value="1"/>
</dbReference>
<evidence type="ECO:0000256" key="1">
    <source>
        <dbReference type="ARBA" id="ARBA00002986"/>
    </source>
</evidence>
<dbReference type="InterPro" id="IPR000352">
    <property type="entry name" value="Pep_chain_release_fac_I"/>
</dbReference>
<evidence type="ECO:0000256" key="2">
    <source>
        <dbReference type="ARBA" id="ARBA00004496"/>
    </source>
</evidence>
<accession>A0A7V4E2G1</accession>
<dbReference type="InterPro" id="IPR045853">
    <property type="entry name" value="Pep_chain_release_fac_I_sf"/>
</dbReference>
<dbReference type="InterPro" id="IPR050057">
    <property type="entry name" value="Prokaryotic/Mito_RF"/>
</dbReference>
<sequence length="356" mass="41847">MKIKWEEKINVLKEKLKEIDKKFSEQEVINNPKLLEELGKEYKELKKILENYEHLKKKEEELAEISKIKEGCDQETYNYLLEEEEKLKKEIKELEKELFYYFLPQGEDLKRNCIVEIRPAAGGEESALFAMDLFKMYQKYLDKKGFKYEILSFRPSDLGGIKEVIFLVSGEGAYNYLRFEQGVHRVQRVPVTEASGRIHTSTVTVAVLMEPKEVEVEIKEEDLKIEVFRASSKGGQHVNVTDSAVRITHLPTGIVVSCQDERSQHQNRQKAMKILKARLLEYEKRKQKEAIDKERRKQIGTGERAEKIRTYNFPQNRVTDHRINLTLYELDKIMEGDLDPIISQLQEKEIEKFLNE</sequence>
<dbReference type="InterPro" id="IPR005139">
    <property type="entry name" value="PCRF"/>
</dbReference>
<feature type="domain" description="Peptide chain release factor" evidence="10">
    <location>
        <begin position="65"/>
        <end position="180"/>
    </location>
</feature>
<keyword evidence="9" id="KW-0175">Coiled coil</keyword>
<dbReference type="GO" id="GO:0016149">
    <property type="term" value="F:translation release factor activity, codon specific"/>
    <property type="evidence" value="ECO:0007669"/>
    <property type="project" value="UniProtKB-UniRule"/>
</dbReference>
<comment type="subcellular location">
    <subcellularLocation>
        <location evidence="2 7">Cytoplasm</location>
    </subcellularLocation>
</comment>
<dbReference type="NCBIfam" id="TIGR00019">
    <property type="entry name" value="prfA"/>
    <property type="match status" value="1"/>
</dbReference>
<dbReference type="Pfam" id="PF03462">
    <property type="entry name" value="PCRF"/>
    <property type="match status" value="1"/>
</dbReference>
<evidence type="ECO:0000259" key="10">
    <source>
        <dbReference type="SMART" id="SM00937"/>
    </source>
</evidence>
<dbReference type="Pfam" id="PF00472">
    <property type="entry name" value="RF-1"/>
    <property type="match status" value="1"/>
</dbReference>
<keyword evidence="4 7" id="KW-0488">Methylation</keyword>
<dbReference type="Gene3D" id="3.30.160.20">
    <property type="match status" value="1"/>
</dbReference>
<keyword evidence="5 7" id="KW-0963">Cytoplasm</keyword>
<organism evidence="11">
    <name type="scientific">candidate division WOR-3 bacterium</name>
    <dbReference type="NCBI Taxonomy" id="2052148"/>
    <lineage>
        <taxon>Bacteria</taxon>
        <taxon>Bacteria division WOR-3</taxon>
    </lineage>
</organism>
<gene>
    <name evidence="7 11" type="primary">prfA</name>
    <name evidence="11" type="ORF">ENU74_01695</name>
</gene>
<protein>
    <recommendedName>
        <fullName evidence="7 8">Peptide chain release factor 1</fullName>
        <shortName evidence="7">RF-1</shortName>
    </recommendedName>
</protein>
<dbReference type="AlphaFoldDB" id="A0A7V4E2G1"/>